<comment type="caution">
    <text evidence="1">The sequence shown here is derived from an EMBL/GenBank/DDBJ whole genome shotgun (WGS) entry which is preliminary data.</text>
</comment>
<accession>A0ACB5S780</accession>
<sequence>MPSLTKKLIFHTKRRHTFAFLRRNPELLHELTPSTTALRALIPKITHALRPHPQLHLLTHPASSSTSALPPPPPSLPPLDATAAAPPLDGTQLSSLPPSAVPWPPQVCAAPLSTHHRLRCGHAVRTPFLSPCAANCAHVPRAAGAGALPPFVLGGFGCPACGDEGFAAEARGEWRGCEMAEEKDGHGLWCP</sequence>
<organism evidence="1 2">
    <name type="scientific">Neofusicoccum parvum</name>
    <dbReference type="NCBI Taxonomy" id="310453"/>
    <lineage>
        <taxon>Eukaryota</taxon>
        <taxon>Fungi</taxon>
        <taxon>Dikarya</taxon>
        <taxon>Ascomycota</taxon>
        <taxon>Pezizomycotina</taxon>
        <taxon>Dothideomycetes</taxon>
        <taxon>Dothideomycetes incertae sedis</taxon>
        <taxon>Botryosphaeriales</taxon>
        <taxon>Botryosphaeriaceae</taxon>
        <taxon>Neofusicoccum</taxon>
    </lineage>
</organism>
<proteinExistence type="predicted"/>
<dbReference type="Proteomes" id="UP001165186">
    <property type="component" value="Unassembled WGS sequence"/>
</dbReference>
<evidence type="ECO:0000313" key="2">
    <source>
        <dbReference type="Proteomes" id="UP001165186"/>
    </source>
</evidence>
<reference evidence="1" key="1">
    <citation type="submission" date="2024-09" db="EMBL/GenBank/DDBJ databases">
        <title>Draft Genome Sequences of Neofusicoccum parvum.</title>
        <authorList>
            <person name="Ashida A."/>
            <person name="Camagna M."/>
            <person name="Tanaka A."/>
            <person name="Takemoto D."/>
        </authorList>
    </citation>
    <scope>NUCLEOTIDE SEQUENCE</scope>
    <source>
        <strain evidence="1">PPO83</strain>
    </source>
</reference>
<keyword evidence="2" id="KW-1185">Reference proteome</keyword>
<protein>
    <submittedName>
        <fullName evidence="1">Uncharacterized protein</fullName>
    </submittedName>
</protein>
<dbReference type="EMBL" id="BSXG01000050">
    <property type="protein sequence ID" value="GME28603.1"/>
    <property type="molecule type" value="Genomic_DNA"/>
</dbReference>
<evidence type="ECO:0000313" key="1">
    <source>
        <dbReference type="EMBL" id="GME28603.1"/>
    </source>
</evidence>
<gene>
    <name evidence="1" type="primary">g8041</name>
    <name evidence="1" type="ORF">NpPPO83_00008041</name>
</gene>
<name>A0ACB5S780_9PEZI</name>